<feature type="transmembrane region" description="Helical" evidence="14">
    <location>
        <begin position="207"/>
        <end position="235"/>
    </location>
</feature>
<keyword evidence="9 14" id="KW-1133">Transmembrane helix</keyword>
<dbReference type="InterPro" id="IPR023011">
    <property type="entry name" value="ATP_synth_F0_asu_AS"/>
</dbReference>
<evidence type="ECO:0000256" key="7">
    <source>
        <dbReference type="ARBA" id="ARBA00022692"/>
    </source>
</evidence>
<reference evidence="15" key="1">
    <citation type="submission" date="2019-11" db="EMBL/GenBank/DDBJ databases">
        <title>Complete mitogenomes of the chlorophyte green algae Scherffelia dubia and Tetraselmis sp. CCMP 881 (Chlorodendrophyceae).</title>
        <authorList>
            <person name="Turmel M."/>
            <person name="Otis C."/>
            <person name="de Cambiaire J.-C."/>
            <person name="Lemieux C."/>
        </authorList>
    </citation>
    <scope>NUCLEOTIDE SEQUENCE</scope>
</reference>
<evidence type="ECO:0000256" key="1">
    <source>
        <dbReference type="ARBA" id="ARBA00002070"/>
    </source>
</evidence>
<accession>A0A650ARD0</accession>
<organism evidence="15">
    <name type="scientific">Tetraselmis sp. CCMP 881</name>
    <dbReference type="NCBI Taxonomy" id="1812852"/>
    <lineage>
        <taxon>Eukaryota</taxon>
        <taxon>Viridiplantae</taxon>
        <taxon>Chlorophyta</taxon>
        <taxon>core chlorophytes</taxon>
        <taxon>Chlorodendrophyceae</taxon>
        <taxon>Chlorodendrales</taxon>
        <taxon>Chlorodendraceae</taxon>
        <taxon>Tetraselmis</taxon>
    </lineage>
</organism>
<comment type="function">
    <text evidence="1">Mitochondrial membrane ATP synthase (F(1)F(0) ATP synthase or Complex V) produces ATP from ADP in the presence of a proton gradient across the membrane which is generated by electron transport complexes of the respiratory chain. F-type ATPases consist of two structural domains, F(1) - containing the extramembraneous catalytic core and F(0) - containing the membrane proton channel, linked together by a central stalk and a peripheral stalk. During catalysis, ATP synthesis in the catalytic domain of F(1) is coupled via a rotary mechanism of the central stalk subunits to proton translocation. Key component of the proton channel; it may play a direct role in the translocation of protons across the membrane.</text>
</comment>
<feature type="transmembrane region" description="Helical" evidence="14">
    <location>
        <begin position="102"/>
        <end position="120"/>
    </location>
</feature>
<dbReference type="SUPFAM" id="SSF81336">
    <property type="entry name" value="F1F0 ATP synthase subunit A"/>
    <property type="match status" value="1"/>
</dbReference>
<evidence type="ECO:0000256" key="9">
    <source>
        <dbReference type="ARBA" id="ARBA00022989"/>
    </source>
</evidence>
<keyword evidence="12" id="KW-0066">ATP synthesis</keyword>
<sequence length="266" mass="30004">MARGFLNKVKIKENSKFMIFSPLEQFQIISLIPFKIGNFYFSFTNSSFFLMLTTFLVFLLFYMVTIDGGFLIPTRWQTFVEMIYEFVMNLVDEQIGGEGQKYFAFVFTVFTFILFTNLIGMIPYSFTATSHLIVTFSMSLSLFLGITIIGFKTHGLHFFSFLLPKGAPLALAPLLVVLELVSYCFRGVSLGVRLFANMMAGHTLVKILSGFAWTMLCAGGLLTVASTIPFLVVFALTGLELAVAFLQAYVFTILTCIYFHDAIYLH</sequence>
<comment type="subcellular location">
    <subcellularLocation>
        <location evidence="2 13">Mitochondrion inner membrane</location>
        <topology evidence="2 13">Multi-pass membrane protein</topology>
    </subcellularLocation>
</comment>
<evidence type="ECO:0000256" key="14">
    <source>
        <dbReference type="SAM" id="Phobius"/>
    </source>
</evidence>
<keyword evidence="5" id="KW-0813">Transport</keyword>
<dbReference type="GO" id="GO:0046933">
    <property type="term" value="F:proton-transporting ATP synthase activity, rotational mechanism"/>
    <property type="evidence" value="ECO:0007669"/>
    <property type="project" value="TreeGrafter"/>
</dbReference>
<evidence type="ECO:0000256" key="4">
    <source>
        <dbReference type="ARBA" id="ARBA00011648"/>
    </source>
</evidence>
<comment type="similarity">
    <text evidence="3">Belongs to the ATPase A chain family.</text>
</comment>
<dbReference type="PANTHER" id="PTHR11410:SF0">
    <property type="entry name" value="ATP SYNTHASE SUBUNIT A"/>
    <property type="match status" value="1"/>
</dbReference>
<dbReference type="Gene3D" id="1.20.120.220">
    <property type="entry name" value="ATP synthase, F0 complex, subunit A"/>
    <property type="match status" value="1"/>
</dbReference>
<evidence type="ECO:0000256" key="6">
    <source>
        <dbReference type="ARBA" id="ARBA00022547"/>
    </source>
</evidence>
<dbReference type="PRINTS" id="PR00123">
    <property type="entry name" value="ATPASEA"/>
</dbReference>
<evidence type="ECO:0000256" key="2">
    <source>
        <dbReference type="ARBA" id="ARBA00004448"/>
    </source>
</evidence>
<evidence type="ECO:0000256" key="11">
    <source>
        <dbReference type="ARBA" id="ARBA00023136"/>
    </source>
</evidence>
<dbReference type="PROSITE" id="PS00449">
    <property type="entry name" value="ATPASE_A"/>
    <property type="match status" value="1"/>
</dbReference>
<comment type="subunit">
    <text evidence="4">F-type ATPases have 2 components, CF(1) - the catalytic core - and CF(0) - the membrane proton channel. CF(1) has five subunits: alpha(3), beta(3), gamma(1), delta(1), epsilon(1). CF(0) has three main subunits: a, b and c.</text>
</comment>
<feature type="transmembrane region" description="Helical" evidence="14">
    <location>
        <begin position="132"/>
        <end position="151"/>
    </location>
</feature>
<keyword evidence="11 14" id="KW-0472">Membrane</keyword>
<dbReference type="NCBIfam" id="TIGR01131">
    <property type="entry name" value="ATP_synt_6_or_A"/>
    <property type="match status" value="1"/>
</dbReference>
<dbReference type="Pfam" id="PF00119">
    <property type="entry name" value="ATP-synt_A"/>
    <property type="match status" value="1"/>
</dbReference>
<dbReference type="GO" id="GO:0045259">
    <property type="term" value="C:proton-transporting ATP synthase complex"/>
    <property type="evidence" value="ECO:0007669"/>
    <property type="project" value="UniProtKB-KW"/>
</dbReference>
<dbReference type="PANTHER" id="PTHR11410">
    <property type="entry name" value="ATP SYNTHASE SUBUNIT A"/>
    <property type="match status" value="1"/>
</dbReference>
<dbReference type="AlphaFoldDB" id="A0A650ARD0"/>
<keyword evidence="7 14" id="KW-0812">Transmembrane</keyword>
<evidence type="ECO:0000256" key="12">
    <source>
        <dbReference type="ARBA" id="ARBA00023310"/>
    </source>
</evidence>
<dbReference type="FunFam" id="1.20.120.220:FF:000003">
    <property type="entry name" value="ATP synthase subunit a"/>
    <property type="match status" value="1"/>
</dbReference>
<evidence type="ECO:0000256" key="5">
    <source>
        <dbReference type="ARBA" id="ARBA00022448"/>
    </source>
</evidence>
<dbReference type="InterPro" id="IPR000568">
    <property type="entry name" value="ATP_synth_F0_asu"/>
</dbReference>
<dbReference type="HAMAP" id="MF_01393">
    <property type="entry name" value="ATP_synth_a_bact"/>
    <property type="match status" value="1"/>
</dbReference>
<evidence type="ECO:0000256" key="3">
    <source>
        <dbReference type="ARBA" id="ARBA00006810"/>
    </source>
</evidence>
<proteinExistence type="inferred from homology"/>
<evidence type="ECO:0000256" key="10">
    <source>
        <dbReference type="ARBA" id="ARBA00023065"/>
    </source>
</evidence>
<protein>
    <recommendedName>
        <fullName evidence="13">ATP synthase subunit a</fullName>
    </recommendedName>
</protein>
<dbReference type="EMBL" id="MN642087">
    <property type="protein sequence ID" value="QGP70619.1"/>
    <property type="molecule type" value="Genomic_DNA"/>
</dbReference>
<name>A0A650ARD0_9CHLO</name>
<keyword evidence="10" id="KW-0406">Ion transport</keyword>
<dbReference type="InterPro" id="IPR045083">
    <property type="entry name" value="ATP_synth_F0_asu_bact/mt"/>
</dbReference>
<dbReference type="GO" id="GO:0005743">
    <property type="term" value="C:mitochondrial inner membrane"/>
    <property type="evidence" value="ECO:0007669"/>
    <property type="project" value="UniProtKB-SubCell"/>
</dbReference>
<evidence type="ECO:0000256" key="8">
    <source>
        <dbReference type="ARBA" id="ARBA00022781"/>
    </source>
</evidence>
<feature type="transmembrane region" description="Helical" evidence="14">
    <location>
        <begin position="241"/>
        <end position="260"/>
    </location>
</feature>
<evidence type="ECO:0000256" key="13">
    <source>
        <dbReference type="RuleBase" id="RU004450"/>
    </source>
</evidence>
<feature type="transmembrane region" description="Helical" evidence="14">
    <location>
        <begin position="171"/>
        <end position="195"/>
    </location>
</feature>
<evidence type="ECO:0000313" key="15">
    <source>
        <dbReference type="EMBL" id="QGP70619.1"/>
    </source>
</evidence>
<dbReference type="CDD" id="cd00310">
    <property type="entry name" value="ATP-synt_Fo_a_6"/>
    <property type="match status" value="1"/>
</dbReference>
<keyword evidence="15" id="KW-0496">Mitochondrion</keyword>
<dbReference type="InterPro" id="IPR035908">
    <property type="entry name" value="F0_ATP_A_sf"/>
</dbReference>
<feature type="transmembrane region" description="Helical" evidence="14">
    <location>
        <begin position="48"/>
        <end position="72"/>
    </location>
</feature>
<keyword evidence="8" id="KW-0375">Hydrogen ion transport</keyword>
<geneLocation type="mitochondrion" evidence="15"/>
<keyword evidence="6" id="KW-0138">CF(0)</keyword>
<gene>
    <name evidence="15" type="primary">atp6</name>
</gene>
<dbReference type="NCBIfam" id="NF004482">
    <property type="entry name" value="PRK05815.2-4"/>
    <property type="match status" value="1"/>
</dbReference>